<dbReference type="RefSeq" id="WP_152096772.1">
    <property type="nucleotide sequence ID" value="NZ_AP021861.1"/>
</dbReference>
<reference evidence="2" key="1">
    <citation type="submission" date="2019-10" db="EMBL/GenBank/DDBJ databases">
        <title>Lacipirellula parvula gen. nov., sp. nov., representing a lineage of planctomycetes widespread in freshwater anoxic habitats, and description of the family Lacipirellulaceae.</title>
        <authorList>
            <person name="Dedysh S.N."/>
            <person name="Kulichevskaya I.S."/>
            <person name="Beletsky A.V."/>
            <person name="Rakitin A.L."/>
            <person name="Mardanov A.V."/>
            <person name="Ivanova A.A."/>
            <person name="Saltykova V.X."/>
            <person name="Rijpstra W.I.C."/>
            <person name="Sinninghe Damste J.S."/>
            <person name="Ravin N.V."/>
        </authorList>
    </citation>
    <scope>NUCLEOTIDE SEQUENCE [LARGE SCALE GENOMIC DNA]</scope>
    <source>
        <strain evidence="2">PX69</strain>
    </source>
</reference>
<organism evidence="1 2">
    <name type="scientific">Lacipirellula parvula</name>
    <dbReference type="NCBI Taxonomy" id="2650471"/>
    <lineage>
        <taxon>Bacteria</taxon>
        <taxon>Pseudomonadati</taxon>
        <taxon>Planctomycetota</taxon>
        <taxon>Planctomycetia</taxon>
        <taxon>Pirellulales</taxon>
        <taxon>Lacipirellulaceae</taxon>
        <taxon>Lacipirellula</taxon>
    </lineage>
</organism>
<accession>A0A5K7X7I8</accession>
<dbReference type="Proteomes" id="UP000326837">
    <property type="component" value="Chromosome"/>
</dbReference>
<evidence type="ECO:0000313" key="1">
    <source>
        <dbReference type="EMBL" id="BBO30423.1"/>
    </source>
</evidence>
<evidence type="ECO:0000313" key="2">
    <source>
        <dbReference type="Proteomes" id="UP000326837"/>
    </source>
</evidence>
<dbReference type="KEGG" id="lpav:PLANPX_0035"/>
<dbReference type="AlphaFoldDB" id="A0A5K7X7I8"/>
<gene>
    <name evidence="1" type="ORF">PLANPX_0035</name>
</gene>
<keyword evidence="2" id="KW-1185">Reference proteome</keyword>
<sequence length="458" mass="52242">MLQQELLALLPIELRYERVPLADGDNAYECWAQGIAAYREPTFPPLWFDQLERNPDEDWPTPLEPAERETMRAWVESNQQAIDLCDEGASRAKFHWPIFTEHWSERADVLSPGLQLRQLAQLRWARAQLAADDGASQLAADELRKTLQFLGLIVRGEGGWAECVIVMVTIRQTVDALRRLVMQFDLPAATRRDLIDALRGLPAFDQCMQVGMRVDLCIERLVDLNRLPDDGDSPQLVDALLEYYFYQLKTLDVTLELCDEPLLDRELAAQRLELRRRQLQRLLAGHPRPFDKPATARLMGEQTAEFLRELTSPAAPSSTWFSQQARELYAWFAPDAAQRLAYAWPEMLGPHFPLEMFGDDPLAQQQRDWVSSGLTGLTRWRIARSMRPLTNKRVKRYAQRLRAIHNPVGKVIAQRTVSPHAARQSAIDCTASVARAIEGLNGGWRTRTAYLRLAPAGR</sequence>
<proteinExistence type="predicted"/>
<name>A0A5K7X7I8_9BACT</name>
<dbReference type="EMBL" id="AP021861">
    <property type="protein sequence ID" value="BBO30423.1"/>
    <property type="molecule type" value="Genomic_DNA"/>
</dbReference>
<protein>
    <submittedName>
        <fullName evidence="1">Uncharacterized protein</fullName>
    </submittedName>
</protein>